<organism evidence="1 2">
    <name type="scientific">Cetraspora pellucida</name>
    <dbReference type="NCBI Taxonomy" id="1433469"/>
    <lineage>
        <taxon>Eukaryota</taxon>
        <taxon>Fungi</taxon>
        <taxon>Fungi incertae sedis</taxon>
        <taxon>Mucoromycota</taxon>
        <taxon>Glomeromycotina</taxon>
        <taxon>Glomeromycetes</taxon>
        <taxon>Diversisporales</taxon>
        <taxon>Gigasporaceae</taxon>
        <taxon>Cetraspora</taxon>
    </lineage>
</organism>
<dbReference type="EMBL" id="CAJVQA010085926">
    <property type="protein sequence ID" value="CAG8839016.1"/>
    <property type="molecule type" value="Genomic_DNA"/>
</dbReference>
<proteinExistence type="predicted"/>
<dbReference type="AlphaFoldDB" id="A0A9N9KJY1"/>
<gene>
    <name evidence="1" type="ORF">CPELLU_LOCUS21791</name>
</gene>
<reference evidence="1" key="1">
    <citation type="submission" date="2021-06" db="EMBL/GenBank/DDBJ databases">
        <authorList>
            <person name="Kallberg Y."/>
            <person name="Tangrot J."/>
            <person name="Rosling A."/>
        </authorList>
    </citation>
    <scope>NUCLEOTIDE SEQUENCE</scope>
    <source>
        <strain evidence="1">FL966</strain>
    </source>
</reference>
<name>A0A9N9KJY1_9GLOM</name>
<evidence type="ECO:0000313" key="1">
    <source>
        <dbReference type="EMBL" id="CAG8839016.1"/>
    </source>
</evidence>
<sequence length="71" mass="8472">MSLFKKIINFIKCGHKKINTFDESIYNWNCSTLSAINKEVFETTLPITEEDEQFEIEIEHEILKLNKNDYE</sequence>
<feature type="non-terminal residue" evidence="1">
    <location>
        <position position="71"/>
    </location>
</feature>
<protein>
    <submittedName>
        <fullName evidence="1">17250_t:CDS:1</fullName>
    </submittedName>
</protein>
<comment type="caution">
    <text evidence="1">The sequence shown here is derived from an EMBL/GenBank/DDBJ whole genome shotgun (WGS) entry which is preliminary data.</text>
</comment>
<accession>A0A9N9KJY1</accession>
<dbReference type="Proteomes" id="UP000789759">
    <property type="component" value="Unassembled WGS sequence"/>
</dbReference>
<keyword evidence="2" id="KW-1185">Reference proteome</keyword>
<evidence type="ECO:0000313" key="2">
    <source>
        <dbReference type="Proteomes" id="UP000789759"/>
    </source>
</evidence>